<dbReference type="PANTHER" id="PTHR48081:SF30">
    <property type="entry name" value="ACETYL-HYDROLASE LIPR-RELATED"/>
    <property type="match status" value="1"/>
</dbReference>
<evidence type="ECO:0000256" key="4">
    <source>
        <dbReference type="SAM" id="SignalP"/>
    </source>
</evidence>
<dbReference type="InterPro" id="IPR050300">
    <property type="entry name" value="GDXG_lipolytic_enzyme"/>
</dbReference>
<evidence type="ECO:0000313" key="7">
    <source>
        <dbReference type="Proteomes" id="UP001183202"/>
    </source>
</evidence>
<feature type="domain" description="Alpha/beta hydrolase fold-3" evidence="5">
    <location>
        <begin position="148"/>
        <end position="349"/>
    </location>
</feature>
<feature type="chain" id="PRO_5045253065" evidence="4">
    <location>
        <begin position="24"/>
        <end position="375"/>
    </location>
</feature>
<name>A0ABU2N5L6_9PSEU</name>
<accession>A0ABU2N5L6</accession>
<dbReference type="Proteomes" id="UP001183202">
    <property type="component" value="Unassembled WGS sequence"/>
</dbReference>
<evidence type="ECO:0000256" key="1">
    <source>
        <dbReference type="ARBA" id="ARBA00010515"/>
    </source>
</evidence>
<keyword evidence="2 6" id="KW-0378">Hydrolase</keyword>
<sequence length="375" mass="38504">MTTTRPTGSALSRRRLLGTAATAAGLAAAAACSPAAPAPTAPPVPASPSPSPAPSGTRMVPARPLPTPDTVSTEFAPIVGAPLAAGWNDVPPDATGWRALAAQSAVDPDLPALIAKLGVSVKKDVIAGVPVFQISPPQVPAQRRGQVLMHLHGGGYVLYPGEVGAGEGMIMSGLEGYEVVSVDYRMPPDHPFPAALDDALAVWKALSAQTDPRRMGVFGASAGGGLTLALMLRARDEGVALPAAIAPGTPWVDLTGDGDSRNANEFVDNVLVSDTGWVGAAAPLYAAGHDLRDPLVSPVFGDFRGLPPAILTSGTRDLLLSDTVRAHRKLRQAGVPATLQVFEAMSHAQFLEPGVPETTEAFGEIAAFFDQHLGG</sequence>
<organism evidence="6 7">
    <name type="scientific">Pseudonocardia charpentierae</name>
    <dbReference type="NCBI Taxonomy" id="3075545"/>
    <lineage>
        <taxon>Bacteria</taxon>
        <taxon>Bacillati</taxon>
        <taxon>Actinomycetota</taxon>
        <taxon>Actinomycetes</taxon>
        <taxon>Pseudonocardiales</taxon>
        <taxon>Pseudonocardiaceae</taxon>
        <taxon>Pseudonocardia</taxon>
    </lineage>
</organism>
<protein>
    <submittedName>
        <fullName evidence="6">Alpha/beta hydrolase</fullName>
    </submittedName>
</protein>
<dbReference type="Gene3D" id="3.40.50.1820">
    <property type="entry name" value="alpha/beta hydrolase"/>
    <property type="match status" value="1"/>
</dbReference>
<dbReference type="RefSeq" id="WP_311555155.1">
    <property type="nucleotide sequence ID" value="NZ_JAVREJ010000003.1"/>
</dbReference>
<dbReference type="PANTHER" id="PTHR48081">
    <property type="entry name" value="AB HYDROLASE SUPERFAMILY PROTEIN C4A8.06C"/>
    <property type="match status" value="1"/>
</dbReference>
<keyword evidence="4" id="KW-0732">Signal</keyword>
<feature type="signal peptide" evidence="4">
    <location>
        <begin position="1"/>
        <end position="23"/>
    </location>
</feature>
<keyword evidence="7" id="KW-1185">Reference proteome</keyword>
<dbReference type="InterPro" id="IPR013094">
    <property type="entry name" value="AB_hydrolase_3"/>
</dbReference>
<dbReference type="EMBL" id="JAVREJ010000003">
    <property type="protein sequence ID" value="MDT0349174.1"/>
    <property type="molecule type" value="Genomic_DNA"/>
</dbReference>
<dbReference type="InterPro" id="IPR006311">
    <property type="entry name" value="TAT_signal"/>
</dbReference>
<proteinExistence type="inferred from homology"/>
<feature type="region of interest" description="Disordered" evidence="3">
    <location>
        <begin position="29"/>
        <end position="73"/>
    </location>
</feature>
<dbReference type="GO" id="GO:0016787">
    <property type="term" value="F:hydrolase activity"/>
    <property type="evidence" value="ECO:0007669"/>
    <property type="project" value="UniProtKB-KW"/>
</dbReference>
<evidence type="ECO:0000259" key="5">
    <source>
        <dbReference type="Pfam" id="PF07859"/>
    </source>
</evidence>
<feature type="compositionally biased region" description="Pro residues" evidence="3">
    <location>
        <begin position="36"/>
        <end position="53"/>
    </location>
</feature>
<evidence type="ECO:0000313" key="6">
    <source>
        <dbReference type="EMBL" id="MDT0349174.1"/>
    </source>
</evidence>
<dbReference type="InterPro" id="IPR029058">
    <property type="entry name" value="AB_hydrolase_fold"/>
</dbReference>
<evidence type="ECO:0000256" key="2">
    <source>
        <dbReference type="ARBA" id="ARBA00022801"/>
    </source>
</evidence>
<evidence type="ECO:0000256" key="3">
    <source>
        <dbReference type="SAM" id="MobiDB-lite"/>
    </source>
</evidence>
<dbReference type="PROSITE" id="PS51318">
    <property type="entry name" value="TAT"/>
    <property type="match status" value="1"/>
</dbReference>
<dbReference type="PROSITE" id="PS51257">
    <property type="entry name" value="PROKAR_LIPOPROTEIN"/>
    <property type="match status" value="1"/>
</dbReference>
<comment type="caution">
    <text evidence="6">The sequence shown here is derived from an EMBL/GenBank/DDBJ whole genome shotgun (WGS) entry which is preliminary data.</text>
</comment>
<gene>
    <name evidence="6" type="ORF">RM445_06510</name>
</gene>
<comment type="similarity">
    <text evidence="1">Belongs to the 'GDXG' lipolytic enzyme family.</text>
</comment>
<dbReference type="SUPFAM" id="SSF53474">
    <property type="entry name" value="alpha/beta-Hydrolases"/>
    <property type="match status" value="1"/>
</dbReference>
<reference evidence="7" key="1">
    <citation type="submission" date="2023-07" db="EMBL/GenBank/DDBJ databases">
        <title>30 novel species of actinomycetes from the DSMZ collection.</title>
        <authorList>
            <person name="Nouioui I."/>
        </authorList>
    </citation>
    <scope>NUCLEOTIDE SEQUENCE [LARGE SCALE GENOMIC DNA]</scope>
    <source>
        <strain evidence="7">DSM 45834</strain>
    </source>
</reference>
<dbReference type="Pfam" id="PF07859">
    <property type="entry name" value="Abhydrolase_3"/>
    <property type="match status" value="1"/>
</dbReference>